<dbReference type="SUPFAM" id="SSF103473">
    <property type="entry name" value="MFS general substrate transporter"/>
    <property type="match status" value="1"/>
</dbReference>
<evidence type="ECO:0000256" key="2">
    <source>
        <dbReference type="ARBA" id="ARBA00022475"/>
    </source>
</evidence>
<dbReference type="EMBL" id="JAGIOE010000001">
    <property type="protein sequence ID" value="MBP2373858.1"/>
    <property type="molecule type" value="Genomic_DNA"/>
</dbReference>
<organism evidence="7 8">
    <name type="scientific">Paeniglutamicibacter psychrophenolicus</name>
    <dbReference type="NCBI Taxonomy" id="257454"/>
    <lineage>
        <taxon>Bacteria</taxon>
        <taxon>Bacillati</taxon>
        <taxon>Actinomycetota</taxon>
        <taxon>Actinomycetes</taxon>
        <taxon>Micrococcales</taxon>
        <taxon>Micrococcaceae</taxon>
        <taxon>Paeniglutamicibacter</taxon>
    </lineage>
</organism>
<evidence type="ECO:0000256" key="5">
    <source>
        <dbReference type="ARBA" id="ARBA00023136"/>
    </source>
</evidence>
<gene>
    <name evidence="7" type="ORF">JOF46_001770</name>
</gene>
<feature type="transmembrane region" description="Helical" evidence="6">
    <location>
        <begin position="320"/>
        <end position="342"/>
    </location>
</feature>
<feature type="transmembrane region" description="Helical" evidence="6">
    <location>
        <begin position="254"/>
        <end position="275"/>
    </location>
</feature>
<comment type="subcellular location">
    <subcellularLocation>
        <location evidence="1">Cell membrane</location>
        <topology evidence="1">Multi-pass membrane protein</topology>
    </subcellularLocation>
</comment>
<feature type="transmembrane region" description="Helical" evidence="6">
    <location>
        <begin position="223"/>
        <end position="248"/>
    </location>
</feature>
<dbReference type="Gene3D" id="1.20.1250.20">
    <property type="entry name" value="MFS general substrate transporter like domains"/>
    <property type="match status" value="1"/>
</dbReference>
<name>A0ABS4WCD6_9MICC</name>
<keyword evidence="2" id="KW-1003">Cell membrane</keyword>
<feature type="transmembrane region" description="Helical" evidence="6">
    <location>
        <begin position="165"/>
        <end position="186"/>
    </location>
</feature>
<dbReference type="InterPro" id="IPR036259">
    <property type="entry name" value="MFS_trans_sf"/>
</dbReference>
<dbReference type="PANTHER" id="PTHR23513:SF6">
    <property type="entry name" value="MAJOR FACILITATOR SUPERFAMILY ASSOCIATED DOMAIN-CONTAINING PROTEIN"/>
    <property type="match status" value="1"/>
</dbReference>
<dbReference type="CDD" id="cd06173">
    <property type="entry name" value="MFS_MefA_like"/>
    <property type="match status" value="1"/>
</dbReference>
<comment type="caution">
    <text evidence="7">The sequence shown here is derived from an EMBL/GenBank/DDBJ whole genome shotgun (WGS) entry which is preliminary data.</text>
</comment>
<keyword evidence="3 6" id="KW-0812">Transmembrane</keyword>
<feature type="transmembrane region" description="Helical" evidence="6">
    <location>
        <begin position="81"/>
        <end position="98"/>
    </location>
</feature>
<reference evidence="7 8" key="1">
    <citation type="submission" date="2021-03" db="EMBL/GenBank/DDBJ databases">
        <title>Sequencing the genomes of 1000 actinobacteria strains.</title>
        <authorList>
            <person name="Klenk H.-P."/>
        </authorList>
    </citation>
    <scope>NUCLEOTIDE SEQUENCE [LARGE SCALE GENOMIC DNA]</scope>
    <source>
        <strain evidence="7 8">DSM 15454</strain>
    </source>
</reference>
<dbReference type="InterPro" id="IPR011701">
    <property type="entry name" value="MFS"/>
</dbReference>
<keyword evidence="4 6" id="KW-1133">Transmembrane helix</keyword>
<protein>
    <submittedName>
        <fullName evidence="7">Na+/melibiose symporter-like transporter</fullName>
    </submittedName>
</protein>
<evidence type="ECO:0000256" key="1">
    <source>
        <dbReference type="ARBA" id="ARBA00004651"/>
    </source>
</evidence>
<sequence length="415" mass="42226">MAKRQGNPAAFGRLLASNAFESVADNATRTLLPVIAVASLGAGTAEVGLLNALGLGAFLVLGLPIGALVDRLPKLRAMRAADLARAALTLSIPLLFLLGSLDTWHLLLAAALLGIADVFFTSASGALVPSLVGTNELGVAYARLQRVSSLASIGTPAVATAGLKILAAPLALVLGSGGYLCSALLLPRTTGHVPPPATGPRQRFWHSIAQGLSMAVRHRSMRALLLSNMLLNAAAMLGNSVLAVFVISSLGFSAASFALVGTVSASGGLVASLVAPRLLVRMGIGRLKIAASLGCVPAVAALALAEILPGPTLAWVAAESFLWAFMLVLATVAGAGVIPQLCEESLLGTVMAGNRFFTLGIMPLASIAGGIAASTLGIQPVLWAWALLAGFSALPILFSPLRTWHQGPEPQGTNA</sequence>
<dbReference type="Proteomes" id="UP000766570">
    <property type="component" value="Unassembled WGS sequence"/>
</dbReference>
<proteinExistence type="predicted"/>
<keyword evidence="5 6" id="KW-0472">Membrane</keyword>
<accession>A0ABS4WCD6</accession>
<feature type="transmembrane region" description="Helical" evidence="6">
    <location>
        <begin position="49"/>
        <end position="69"/>
    </location>
</feature>
<feature type="transmembrane region" description="Helical" evidence="6">
    <location>
        <begin position="287"/>
        <end position="308"/>
    </location>
</feature>
<evidence type="ECO:0000313" key="8">
    <source>
        <dbReference type="Proteomes" id="UP000766570"/>
    </source>
</evidence>
<dbReference type="RefSeq" id="WP_209906980.1">
    <property type="nucleotide sequence ID" value="NZ_BAAAMI010000011.1"/>
</dbReference>
<dbReference type="PANTHER" id="PTHR23513">
    <property type="entry name" value="INTEGRAL MEMBRANE EFFLUX PROTEIN-RELATED"/>
    <property type="match status" value="1"/>
</dbReference>
<evidence type="ECO:0000313" key="7">
    <source>
        <dbReference type="EMBL" id="MBP2373858.1"/>
    </source>
</evidence>
<feature type="transmembrane region" description="Helical" evidence="6">
    <location>
        <begin position="354"/>
        <end position="376"/>
    </location>
</feature>
<keyword evidence="8" id="KW-1185">Reference proteome</keyword>
<dbReference type="Pfam" id="PF07690">
    <property type="entry name" value="MFS_1"/>
    <property type="match status" value="1"/>
</dbReference>
<feature type="transmembrane region" description="Helical" evidence="6">
    <location>
        <begin position="382"/>
        <end position="401"/>
    </location>
</feature>
<feature type="transmembrane region" description="Helical" evidence="6">
    <location>
        <begin position="104"/>
        <end position="128"/>
    </location>
</feature>
<evidence type="ECO:0000256" key="3">
    <source>
        <dbReference type="ARBA" id="ARBA00022692"/>
    </source>
</evidence>
<evidence type="ECO:0000256" key="4">
    <source>
        <dbReference type="ARBA" id="ARBA00022989"/>
    </source>
</evidence>
<evidence type="ECO:0000256" key="6">
    <source>
        <dbReference type="SAM" id="Phobius"/>
    </source>
</evidence>